<sequence length="780" mass="86775">MIDFRKVNAALSAELVVPDWLPNGTRRGAEWVTTNPTRNDKNAGSFSVKLTTGQWCDFVTKESGGDLVGLYAYIKGLTQVEAARALIQQHAITDYQQGTGQQPAEQAQSKNVLPIDENKPQPVFPVPDDAPPLENFKHWKFGEASRVWQYFTKEGKLLCHIARYDVQPRKQIVPWSWAFDPKQKKHRWANVGFSGSKPRPLYGLQKLNDFPDHDILIVEGEKAADAAQEIMGDSCLVLSWMGGTAAADKVKLDALKGRRRVFLWPDFDSQREKTAEGEGPLLPIHKQPGAAAMLAISARLRGLVDDAGIRVVNYRLGEKQDGWDLADGQAEGITRNEVLEMLAQRSQDPRAFAMGEAPAQDEGQEDGSQESDAVPLNVAVNPFGFPDRGEKGPQDTIENMAYMLSEYGIQARYNVIAKDIEISIPGKRFSQDNHTENCFSTIESLCARNSMSRANVRGYIIALADDNSYNPAAEWIDSKPWDGVDRITALAASTDARHPELALSLLRKWMVGAVACVYEHEGFAMQGAIVLQGAQGLGKTTWIMSLANDNRALIKEGAEINTDKQDTIKQAVSYWLVELGELEATFSKSDIGTLRNFITRKVDEMRLPYAKAASKFPRRTAFAASVNDKAYLRDEQGNRRYWTIECGDGFQAFHGVDMQQAWAQAKQLYLAGEQHSLTREENAALAEHNLAFTEQNPIDELIGGHFDWAAPGQYRHTATEVAVMIGYTKPTQKETKAAAASLRKYTGKDPYKYGGRLVFEVPPTSHKSTQNYNDNDDRPI</sequence>
<dbReference type="Gene3D" id="3.90.580.10">
    <property type="entry name" value="Zinc finger, CHC2-type domain"/>
    <property type="match status" value="1"/>
</dbReference>
<dbReference type="EMBL" id="FCNX02000029">
    <property type="protein sequence ID" value="SAL03226.1"/>
    <property type="molecule type" value="Genomic_DNA"/>
</dbReference>
<dbReference type="GO" id="GO:0006260">
    <property type="term" value="P:DNA replication"/>
    <property type="evidence" value="ECO:0007669"/>
    <property type="project" value="InterPro"/>
</dbReference>
<comment type="caution">
    <text evidence="3">The sequence shown here is derived from an EMBL/GenBank/DDBJ whole genome shotgun (WGS) entry which is preliminary data.</text>
</comment>
<evidence type="ECO:0000259" key="2">
    <source>
        <dbReference type="Pfam" id="PF05272"/>
    </source>
</evidence>
<evidence type="ECO:0000256" key="1">
    <source>
        <dbReference type="SAM" id="MobiDB-lite"/>
    </source>
</evidence>
<keyword evidence="4" id="KW-1185">Reference proteome</keyword>
<protein>
    <submittedName>
        <fullName evidence="3">Virulence-associated protein E</fullName>
    </submittedName>
</protein>
<accession>A0A158EA01</accession>
<name>A0A158EA01_9BURK</name>
<reference evidence="3" key="1">
    <citation type="submission" date="2016-01" db="EMBL/GenBank/DDBJ databases">
        <authorList>
            <person name="Peeters C."/>
        </authorList>
    </citation>
    <scope>NUCLEOTIDE SEQUENCE</scope>
    <source>
        <strain evidence="3">LMG 29320</strain>
    </source>
</reference>
<dbReference type="InterPro" id="IPR036977">
    <property type="entry name" value="DNA_primase_Znf_CHC2"/>
</dbReference>
<evidence type="ECO:0000313" key="3">
    <source>
        <dbReference type="EMBL" id="SAL03226.1"/>
    </source>
</evidence>
<gene>
    <name evidence="3" type="ORF">AWB77_06743</name>
</gene>
<dbReference type="CDD" id="cd00188">
    <property type="entry name" value="TOPRIM"/>
    <property type="match status" value="1"/>
</dbReference>
<evidence type="ECO:0000313" key="4">
    <source>
        <dbReference type="Proteomes" id="UP000054903"/>
    </source>
</evidence>
<dbReference type="GO" id="GO:0008270">
    <property type="term" value="F:zinc ion binding"/>
    <property type="evidence" value="ECO:0007669"/>
    <property type="project" value="InterPro"/>
</dbReference>
<dbReference type="InterPro" id="IPR007936">
    <property type="entry name" value="VapE-like_dom"/>
</dbReference>
<dbReference type="STRING" id="1777138.AWB77_06743"/>
<dbReference type="Proteomes" id="UP000054903">
    <property type="component" value="Unassembled WGS sequence"/>
</dbReference>
<organism evidence="3 4">
    <name type="scientific">Caballeronia fortuita</name>
    <dbReference type="NCBI Taxonomy" id="1777138"/>
    <lineage>
        <taxon>Bacteria</taxon>
        <taxon>Pseudomonadati</taxon>
        <taxon>Pseudomonadota</taxon>
        <taxon>Betaproteobacteria</taxon>
        <taxon>Burkholderiales</taxon>
        <taxon>Burkholderiaceae</taxon>
        <taxon>Caballeronia</taxon>
    </lineage>
</organism>
<feature type="region of interest" description="Disordered" evidence="1">
    <location>
        <begin position="760"/>
        <end position="780"/>
    </location>
</feature>
<proteinExistence type="predicted"/>
<dbReference type="AlphaFoldDB" id="A0A158EA01"/>
<dbReference type="PANTHER" id="PTHR34985:SF1">
    <property type="entry name" value="SLR0554 PROTEIN"/>
    <property type="match status" value="1"/>
</dbReference>
<dbReference type="RefSeq" id="WP_082852807.1">
    <property type="nucleotide sequence ID" value="NZ_FCNX02000029.1"/>
</dbReference>
<feature type="domain" description="Virulence-associated protein E-like" evidence="2">
    <location>
        <begin position="477"/>
        <end position="692"/>
    </location>
</feature>
<dbReference type="OrthoDB" id="110640at2"/>
<dbReference type="PANTHER" id="PTHR34985">
    <property type="entry name" value="SLR0554 PROTEIN"/>
    <property type="match status" value="1"/>
</dbReference>
<dbReference type="GO" id="GO:0003677">
    <property type="term" value="F:DNA binding"/>
    <property type="evidence" value="ECO:0007669"/>
    <property type="project" value="InterPro"/>
</dbReference>
<dbReference type="SUPFAM" id="SSF57783">
    <property type="entry name" value="Zinc beta-ribbon"/>
    <property type="match status" value="1"/>
</dbReference>
<dbReference type="Pfam" id="PF05272">
    <property type="entry name" value="VapE-like_dom"/>
    <property type="match status" value="1"/>
</dbReference>